<dbReference type="Gene3D" id="3.20.20.140">
    <property type="entry name" value="Metal-dependent hydrolases"/>
    <property type="match status" value="1"/>
</dbReference>
<protein>
    <submittedName>
        <fullName evidence="1">TatD related DNase</fullName>
    </submittedName>
</protein>
<comment type="caution">
    <text evidence="1">The sequence shown here is derived from an EMBL/GenBank/DDBJ whole genome shotgun (WGS) entry which is preliminary data.</text>
</comment>
<sequence length="271" mass="30675">MLWAAVVLASAQAEPPPLFDAHSHYTAADARQWDAAAIMEWLDAAGVSHAAISGTPWPLARELHAQAPTRIIPLLGVYESEADKARWMHDPTLPSRVAALLAHGHWAGIGELHLFARDAGSDVFAELVRLAERHGLMLLLHGDEQIVDRAFEVAPDVRVLWAHLGTVPEPDVMTRVLQRHAERALWIDTSVRDDRIAPGGRLRPEWRHVFETHPERFVVAIDAFSPRRWERYGEIAQHIRQWTGDLPPAIQDRLLRRNAEDLFAPWLSRQR</sequence>
<organism evidence="1 2">
    <name type="scientific">Tepidicella xavieri</name>
    <dbReference type="NCBI Taxonomy" id="360241"/>
    <lineage>
        <taxon>Bacteria</taxon>
        <taxon>Pseudomonadati</taxon>
        <taxon>Pseudomonadota</taxon>
        <taxon>Betaproteobacteria</taxon>
        <taxon>Burkholderiales</taxon>
        <taxon>Tepidicella</taxon>
    </lineage>
</organism>
<evidence type="ECO:0000313" key="1">
    <source>
        <dbReference type="EMBL" id="TDQ41803.1"/>
    </source>
</evidence>
<gene>
    <name evidence="1" type="ORF">DFR43_11158</name>
</gene>
<dbReference type="EMBL" id="SNYL01000011">
    <property type="protein sequence ID" value="TDQ41803.1"/>
    <property type="molecule type" value="Genomic_DNA"/>
</dbReference>
<keyword evidence="2" id="KW-1185">Reference proteome</keyword>
<dbReference type="InterPro" id="IPR032466">
    <property type="entry name" value="Metal_Hydrolase"/>
</dbReference>
<proteinExistence type="predicted"/>
<name>A0A4R6U9X0_9BURK</name>
<reference evidence="1 2" key="1">
    <citation type="submission" date="2019-03" db="EMBL/GenBank/DDBJ databases">
        <title>Genomic Encyclopedia of Type Strains, Phase IV (KMG-IV): sequencing the most valuable type-strain genomes for metagenomic binning, comparative biology and taxonomic classification.</title>
        <authorList>
            <person name="Goeker M."/>
        </authorList>
    </citation>
    <scope>NUCLEOTIDE SEQUENCE [LARGE SCALE GENOMIC DNA]</scope>
    <source>
        <strain evidence="1 2">DSM 19605</strain>
    </source>
</reference>
<evidence type="ECO:0000313" key="2">
    <source>
        <dbReference type="Proteomes" id="UP000295510"/>
    </source>
</evidence>
<accession>A0A4R6U9X0</accession>
<dbReference type="SUPFAM" id="SSF51556">
    <property type="entry name" value="Metallo-dependent hydrolases"/>
    <property type="match status" value="1"/>
</dbReference>
<dbReference type="AlphaFoldDB" id="A0A4R6U9X0"/>
<dbReference type="Proteomes" id="UP000295510">
    <property type="component" value="Unassembled WGS sequence"/>
</dbReference>